<gene>
    <name evidence="1" type="ORF">EVA_15186</name>
</gene>
<comment type="caution">
    <text evidence="1">The sequence shown here is derived from an EMBL/GenBank/DDBJ whole genome shotgun (WGS) entry which is preliminary data.</text>
</comment>
<accession>J9FP49</accession>
<proteinExistence type="predicted"/>
<reference evidence="1" key="1">
    <citation type="journal article" date="2012" name="PLoS ONE">
        <title>Gene sets for utilization of primary and secondary nutrition supplies in the distal gut of endangered iberian lynx.</title>
        <authorList>
            <person name="Alcaide M."/>
            <person name="Messina E."/>
            <person name="Richter M."/>
            <person name="Bargiela R."/>
            <person name="Peplies J."/>
            <person name="Huws S.A."/>
            <person name="Newbold C.J."/>
            <person name="Golyshin P.N."/>
            <person name="Simon M.A."/>
            <person name="Lopez G."/>
            <person name="Yakimov M.M."/>
            <person name="Ferrer M."/>
        </authorList>
    </citation>
    <scope>NUCLEOTIDE SEQUENCE</scope>
</reference>
<organism evidence="1">
    <name type="scientific">gut metagenome</name>
    <dbReference type="NCBI Taxonomy" id="749906"/>
    <lineage>
        <taxon>unclassified sequences</taxon>
        <taxon>metagenomes</taxon>
        <taxon>organismal metagenomes</taxon>
    </lineage>
</organism>
<evidence type="ECO:0000313" key="1">
    <source>
        <dbReference type="EMBL" id="EJW96706.1"/>
    </source>
</evidence>
<protein>
    <submittedName>
        <fullName evidence="1">Uncharacterized protein</fullName>
    </submittedName>
</protein>
<sequence length="57" mass="6243">MDALQVKHIALDRPIMDKVADVNQILGEQHSMIMLKQESIDAVLAEMAAQVKAVVEG</sequence>
<dbReference type="AlphaFoldDB" id="J9FP49"/>
<name>J9FP49_9ZZZZ</name>
<dbReference type="EMBL" id="AMCI01005149">
    <property type="protein sequence ID" value="EJW96706.1"/>
    <property type="molecule type" value="Genomic_DNA"/>
</dbReference>